<dbReference type="EMBL" id="FTOC01000004">
    <property type="protein sequence ID" value="SIS45470.1"/>
    <property type="molecule type" value="Genomic_DNA"/>
</dbReference>
<dbReference type="AlphaFoldDB" id="A0A1N7J827"/>
<dbReference type="STRING" id="570947.SAMN05421687_104112"/>
<gene>
    <name evidence="1" type="ORF">SAMN05421687_104112</name>
</gene>
<reference evidence="2" key="1">
    <citation type="submission" date="2017-01" db="EMBL/GenBank/DDBJ databases">
        <authorList>
            <person name="Varghese N."/>
            <person name="Submissions S."/>
        </authorList>
    </citation>
    <scope>NUCLEOTIDE SEQUENCE [LARGE SCALE GENOMIC DNA]</scope>
    <source>
        <strain evidence="2">DSM 23127</strain>
    </source>
</reference>
<dbReference type="Proteomes" id="UP000187608">
    <property type="component" value="Unassembled WGS sequence"/>
</dbReference>
<sequence length="245" mass="27520">MVFSKKYENCLLSFTITFHGRVGRLIKKLMISIGSGCAILLTSILTLQSISSEPAASTSQTETDNEDVIKIEAPLSKHDNKHLPEQLSESVSNVFHKDFKNMNKDNSQLDLTLHLTKNENTESFSQTTITGSVEIEEKSYNFKGDGKVVTVNYEGNTYYRIRYDAILENTKLESEHNDNTTYTEENTTGFIYVNPDNRNIFKASMTVGRAGNSAALFFGDEHEVASKIEEKAFNMIKEEAREASS</sequence>
<dbReference type="RefSeq" id="WP_143525679.1">
    <property type="nucleotide sequence ID" value="NZ_FTOC01000004.1"/>
</dbReference>
<name>A0A1N7J827_9BACI</name>
<keyword evidence="2" id="KW-1185">Reference proteome</keyword>
<accession>A0A1N7J827</accession>
<organism evidence="1 2">
    <name type="scientific">Salimicrobium flavidum</name>
    <dbReference type="NCBI Taxonomy" id="570947"/>
    <lineage>
        <taxon>Bacteria</taxon>
        <taxon>Bacillati</taxon>
        <taxon>Bacillota</taxon>
        <taxon>Bacilli</taxon>
        <taxon>Bacillales</taxon>
        <taxon>Bacillaceae</taxon>
        <taxon>Salimicrobium</taxon>
    </lineage>
</organism>
<evidence type="ECO:0000313" key="2">
    <source>
        <dbReference type="Proteomes" id="UP000187608"/>
    </source>
</evidence>
<evidence type="ECO:0000313" key="1">
    <source>
        <dbReference type="EMBL" id="SIS45470.1"/>
    </source>
</evidence>
<protein>
    <submittedName>
        <fullName evidence="1">Uncharacterized protein</fullName>
    </submittedName>
</protein>
<proteinExistence type="predicted"/>